<gene>
    <name evidence="3" type="ORF">FS935_22350</name>
</gene>
<dbReference type="Proteomes" id="UP000321363">
    <property type="component" value="Unassembled WGS sequence"/>
</dbReference>
<dbReference type="PROSITE" id="PS51257">
    <property type="entry name" value="PROKAR_LIPOPROTEIN"/>
    <property type="match status" value="1"/>
</dbReference>
<dbReference type="AlphaFoldDB" id="A0A5C6V2P6"/>
<accession>A0A5C6V2P6</accession>
<name>A0A5C6V2P6_9BACI</name>
<dbReference type="InterPro" id="IPR025341">
    <property type="entry name" value="DUF4247"/>
</dbReference>
<comment type="caution">
    <text evidence="3">The sequence shown here is derived from an EMBL/GenBank/DDBJ whole genome shotgun (WGS) entry which is preliminary data.</text>
</comment>
<feature type="region of interest" description="Disordered" evidence="1">
    <location>
        <begin position="179"/>
        <end position="203"/>
    </location>
</feature>
<evidence type="ECO:0000313" key="4">
    <source>
        <dbReference type="Proteomes" id="UP000321363"/>
    </source>
</evidence>
<dbReference type="OrthoDB" id="2967172at2"/>
<dbReference type="EMBL" id="VOQF01000029">
    <property type="protein sequence ID" value="TXC78756.1"/>
    <property type="molecule type" value="Genomic_DNA"/>
</dbReference>
<keyword evidence="2" id="KW-0732">Signal</keyword>
<keyword evidence="4" id="KW-1185">Reference proteome</keyword>
<evidence type="ECO:0000313" key="3">
    <source>
        <dbReference type="EMBL" id="TXC78756.1"/>
    </source>
</evidence>
<evidence type="ECO:0000256" key="1">
    <source>
        <dbReference type="SAM" id="MobiDB-lite"/>
    </source>
</evidence>
<dbReference type="Pfam" id="PF14042">
    <property type="entry name" value="DUF4247"/>
    <property type="match status" value="1"/>
</dbReference>
<dbReference type="RefSeq" id="WP_146950830.1">
    <property type="nucleotide sequence ID" value="NZ_VOQF01000029.1"/>
</dbReference>
<feature type="compositionally biased region" description="Low complexity" evidence="1">
    <location>
        <begin position="180"/>
        <end position="194"/>
    </location>
</feature>
<sequence length="203" mass="22207">MRKPLLFVMLSLVLILSACGSGVQGSTGGTLFKDGIAEYIQTTYMLQDVVSSQEGSAEISEIYIAENQSIETVASDLQNYENPREISEKKDNKQVLVYDNLFVILTNDPDNTENTMVEVSDYEFVRNHYNPSFFDGLLVLWVLDEILDVDDWGKKQRQKCSNNNDNCYGGYGASGGLFKTPGTSSTVRGGTSSVRGGGPGTGK</sequence>
<proteinExistence type="predicted"/>
<feature type="chain" id="PRO_5039530963" evidence="2">
    <location>
        <begin position="21"/>
        <end position="203"/>
    </location>
</feature>
<feature type="signal peptide" evidence="2">
    <location>
        <begin position="1"/>
        <end position="20"/>
    </location>
</feature>
<evidence type="ECO:0000256" key="2">
    <source>
        <dbReference type="SAM" id="SignalP"/>
    </source>
</evidence>
<protein>
    <submittedName>
        <fullName evidence="3">DUF4247 domain-containing protein</fullName>
    </submittedName>
</protein>
<organism evidence="3 4">
    <name type="scientific">Metabacillus litoralis</name>
    <dbReference type="NCBI Taxonomy" id="152268"/>
    <lineage>
        <taxon>Bacteria</taxon>
        <taxon>Bacillati</taxon>
        <taxon>Bacillota</taxon>
        <taxon>Bacilli</taxon>
        <taxon>Bacillales</taxon>
        <taxon>Bacillaceae</taxon>
        <taxon>Metabacillus</taxon>
    </lineage>
</organism>
<reference evidence="3 4" key="1">
    <citation type="journal article" date="2005" name="Int. J. Syst. Evol. Microbiol.">
        <title>Bacillus litoralis sp. nov., isolated from a tidal flat of the Yellow Sea in Korea.</title>
        <authorList>
            <person name="Yoon J.H."/>
            <person name="Oh T.K."/>
        </authorList>
    </citation>
    <scope>NUCLEOTIDE SEQUENCE [LARGE SCALE GENOMIC DNA]</scope>
    <source>
        <strain evidence="3 4">SW-211</strain>
    </source>
</reference>